<evidence type="ECO:0000313" key="2">
    <source>
        <dbReference type="EMBL" id="ELZ25024.1"/>
    </source>
</evidence>
<dbReference type="RefSeq" id="WP_006883828.1">
    <property type="nucleotide sequence ID" value="NZ_AOIU01000026.1"/>
</dbReference>
<dbReference type="AlphaFoldDB" id="M0CT49"/>
<keyword evidence="1" id="KW-0472">Membrane</keyword>
<protein>
    <submittedName>
        <fullName evidence="2">Uncharacterized protein</fullName>
    </submittedName>
</protein>
<feature type="transmembrane region" description="Helical" evidence="1">
    <location>
        <begin position="36"/>
        <end position="54"/>
    </location>
</feature>
<organism evidence="2 3">
    <name type="scientific">Halosimplex carlsbadense 2-9-1</name>
    <dbReference type="NCBI Taxonomy" id="797114"/>
    <lineage>
        <taxon>Archaea</taxon>
        <taxon>Methanobacteriati</taxon>
        <taxon>Methanobacteriota</taxon>
        <taxon>Stenosarchaea group</taxon>
        <taxon>Halobacteria</taxon>
        <taxon>Halobacteriales</taxon>
        <taxon>Haloarculaceae</taxon>
        <taxon>Halosimplex</taxon>
    </lineage>
</organism>
<keyword evidence="1" id="KW-1133">Transmembrane helix</keyword>
<reference evidence="2 3" key="1">
    <citation type="journal article" date="2014" name="PLoS Genet.">
        <title>Phylogenetically driven sequencing of extremely halophilic archaea reveals strategies for static and dynamic osmo-response.</title>
        <authorList>
            <person name="Becker E.A."/>
            <person name="Seitzer P.M."/>
            <person name="Tritt A."/>
            <person name="Larsen D."/>
            <person name="Krusor M."/>
            <person name="Yao A.I."/>
            <person name="Wu D."/>
            <person name="Madern D."/>
            <person name="Eisen J.A."/>
            <person name="Darling A.E."/>
            <person name="Facciotti M.T."/>
        </authorList>
    </citation>
    <scope>NUCLEOTIDE SEQUENCE [LARGE SCALE GENOMIC DNA]</scope>
    <source>
        <strain evidence="2 3">2-9-1</strain>
    </source>
</reference>
<evidence type="ECO:0000256" key="1">
    <source>
        <dbReference type="SAM" id="Phobius"/>
    </source>
</evidence>
<feature type="transmembrane region" description="Helical" evidence="1">
    <location>
        <begin position="12"/>
        <end position="30"/>
    </location>
</feature>
<keyword evidence="3" id="KW-1185">Reference proteome</keyword>
<name>M0CT49_9EURY</name>
<dbReference type="Proteomes" id="UP000011626">
    <property type="component" value="Unassembled WGS sequence"/>
</dbReference>
<gene>
    <name evidence="2" type="ORF">C475_10774</name>
</gene>
<feature type="transmembrane region" description="Helical" evidence="1">
    <location>
        <begin position="75"/>
        <end position="103"/>
    </location>
</feature>
<evidence type="ECO:0000313" key="3">
    <source>
        <dbReference type="Proteomes" id="UP000011626"/>
    </source>
</evidence>
<proteinExistence type="predicted"/>
<accession>M0CT49</accession>
<sequence>MRRFGIEPSSGDLLFALLVGAGFLAAWLIGGNDDSVAFATATGISGALLARVVLDGARQDSVDGADLSGFLRKKAVDYVVTVVGFVLGAVLGTVGLSVAIGLVG</sequence>
<keyword evidence="1" id="KW-0812">Transmembrane</keyword>
<comment type="caution">
    <text evidence="2">The sequence shown here is derived from an EMBL/GenBank/DDBJ whole genome shotgun (WGS) entry which is preliminary data.</text>
</comment>
<dbReference type="EMBL" id="AOIU01000026">
    <property type="protein sequence ID" value="ELZ25024.1"/>
    <property type="molecule type" value="Genomic_DNA"/>
</dbReference>